<dbReference type="EMBL" id="QZCH01000102">
    <property type="protein sequence ID" value="RJG35909.1"/>
    <property type="molecule type" value="Genomic_DNA"/>
</dbReference>
<dbReference type="AlphaFoldDB" id="A0A418Y902"/>
<reference evidence="1 2" key="1">
    <citation type="submission" date="2018-09" db="EMBL/GenBank/DDBJ databases">
        <authorList>
            <person name="Wang F."/>
        </authorList>
    </citation>
    <scope>NUCLEOTIDE SEQUENCE [LARGE SCALE GENOMIC DNA]</scope>
    <source>
        <strain evidence="1 2">PLHSC7-2</strain>
    </source>
</reference>
<sequence length="65" mass="7779">GLVAVQAKWHFDFQANTIKHRRVLSLPRLGREVRSHRRYQIHESQYQWAILEYQRLTHNAGLGKL</sequence>
<name>A0A418Y902_9GAMM</name>
<organism evidence="1 2">
    <name type="scientific">Motilimonas pumila</name>
    <dbReference type="NCBI Taxonomy" id="2303987"/>
    <lineage>
        <taxon>Bacteria</taxon>
        <taxon>Pseudomonadati</taxon>
        <taxon>Pseudomonadota</taxon>
        <taxon>Gammaproteobacteria</taxon>
        <taxon>Alteromonadales</taxon>
        <taxon>Alteromonadales genera incertae sedis</taxon>
        <taxon>Motilimonas</taxon>
    </lineage>
</organism>
<keyword evidence="2" id="KW-1185">Reference proteome</keyword>
<comment type="caution">
    <text evidence="1">The sequence shown here is derived from an EMBL/GenBank/DDBJ whole genome shotgun (WGS) entry which is preliminary data.</text>
</comment>
<accession>A0A418Y902</accession>
<feature type="non-terminal residue" evidence="1">
    <location>
        <position position="1"/>
    </location>
</feature>
<gene>
    <name evidence="1" type="ORF">D1Z90_20695</name>
</gene>
<evidence type="ECO:0000313" key="1">
    <source>
        <dbReference type="EMBL" id="RJG35909.1"/>
    </source>
</evidence>
<proteinExistence type="predicted"/>
<protein>
    <submittedName>
        <fullName evidence="1">Transposase</fullName>
    </submittedName>
</protein>
<dbReference type="Proteomes" id="UP000283255">
    <property type="component" value="Unassembled WGS sequence"/>
</dbReference>
<reference evidence="1 2" key="2">
    <citation type="submission" date="2019-01" db="EMBL/GenBank/DDBJ databases">
        <title>Motilimonas pumilus sp. nov., isolated from the gut of sea cucumber (Apostichopus japonicus).</title>
        <authorList>
            <person name="Wang F.-Q."/>
            <person name="Ren L.-H."/>
            <person name="Lin Y.-W."/>
            <person name="Sun G.-H."/>
            <person name="Du Z.-J."/>
            <person name="Zhao J.-X."/>
            <person name="Liu X.-J."/>
            <person name="Liu L.-J."/>
        </authorList>
    </citation>
    <scope>NUCLEOTIDE SEQUENCE [LARGE SCALE GENOMIC DNA]</scope>
    <source>
        <strain evidence="1 2">PLHSC7-2</strain>
    </source>
</reference>
<evidence type="ECO:0000313" key="2">
    <source>
        <dbReference type="Proteomes" id="UP000283255"/>
    </source>
</evidence>